<sequence>MMFAVAGLLALVTGLVHSILGEVMIFRPLRNGSLISTTSSAPLAKRTIGILWATWHLVTVFGWAFAGILLQLAFAPQAASTTGLVVTAIVFANVGGGLLVLVGTKGRHPGWIALLAVAAFAWFGVNAA</sequence>
<dbReference type="EMBL" id="JAGGJR010000013">
    <property type="protein sequence ID" value="MBP1875861.1"/>
    <property type="molecule type" value="Genomic_DNA"/>
</dbReference>
<evidence type="ECO:0000313" key="1">
    <source>
        <dbReference type="EMBL" id="MBP1875861.1"/>
    </source>
</evidence>
<evidence type="ECO:0000313" key="2">
    <source>
        <dbReference type="Proteomes" id="UP000823773"/>
    </source>
</evidence>
<proteinExistence type="predicted"/>
<organism evidence="1 2">
    <name type="scientific">Ensifer adhaerens</name>
    <name type="common">Sinorhizobium morelense</name>
    <dbReference type="NCBI Taxonomy" id="106592"/>
    <lineage>
        <taxon>Bacteria</taxon>
        <taxon>Pseudomonadati</taxon>
        <taxon>Pseudomonadota</taxon>
        <taxon>Alphaproteobacteria</taxon>
        <taxon>Hyphomicrobiales</taxon>
        <taxon>Rhizobiaceae</taxon>
        <taxon>Sinorhizobium/Ensifer group</taxon>
        <taxon>Ensifer</taxon>
    </lineage>
</organism>
<name>A0ACC5T4N6_ENSAD</name>
<comment type="caution">
    <text evidence="1">The sequence shown here is derived from an EMBL/GenBank/DDBJ whole genome shotgun (WGS) entry which is preliminary data.</text>
</comment>
<keyword evidence="2" id="KW-1185">Reference proteome</keyword>
<protein>
    <submittedName>
        <fullName evidence="1">CHASE2 domain-containing sensor protein</fullName>
    </submittedName>
</protein>
<gene>
    <name evidence="1" type="ORF">J2Z19_005609</name>
</gene>
<accession>A0ACC5T4N6</accession>
<reference evidence="1" key="1">
    <citation type="submission" date="2021-03" db="EMBL/GenBank/DDBJ databases">
        <title>Genomic Encyclopedia of Type Strains, Phase IV (KMG-IV): sequencing the most valuable type-strain genomes for metagenomic binning, comparative biology and taxonomic classification.</title>
        <authorList>
            <person name="Goeker M."/>
        </authorList>
    </citation>
    <scope>NUCLEOTIDE SEQUENCE</scope>
    <source>
        <strain evidence="1">DSM 18131</strain>
    </source>
</reference>
<dbReference type="Proteomes" id="UP000823773">
    <property type="component" value="Unassembled WGS sequence"/>
</dbReference>